<comment type="subcellular location">
    <subcellularLocation>
        <location evidence="1 14">Mitochondrion inner membrane</location>
        <topology evidence="1 14">Single-pass membrane protein</topology>
        <orientation evidence="1 14">Matrix side</orientation>
    </subcellularLocation>
</comment>
<dbReference type="EMBL" id="JAQQBS010001424">
    <property type="protein sequence ID" value="KAK0159191.1"/>
    <property type="molecule type" value="Genomic_DNA"/>
</dbReference>
<evidence type="ECO:0000256" key="10">
    <source>
        <dbReference type="ARBA" id="ARBA00023128"/>
    </source>
</evidence>
<evidence type="ECO:0000313" key="17">
    <source>
        <dbReference type="Proteomes" id="UP001168990"/>
    </source>
</evidence>
<dbReference type="GO" id="GO:0005743">
    <property type="term" value="C:mitochondrial inner membrane"/>
    <property type="evidence" value="ECO:0007669"/>
    <property type="project" value="UniProtKB-SubCell"/>
</dbReference>
<name>A0AA39C769_9HYME</name>
<evidence type="ECO:0000256" key="11">
    <source>
        <dbReference type="ARBA" id="ARBA00023136"/>
    </source>
</evidence>
<keyword evidence="11 14" id="KW-0472">Membrane</keyword>
<comment type="function">
    <text evidence="14">Complex I functions in the transfer of electrons from NADH to the respiratory chain. Accessory subunit of the mitochondrial membrane respiratory chain NADH dehydrogenase (Complex I), that is believed not to be involved in catalysis.</text>
</comment>
<keyword evidence="9 14" id="KW-1133">Transmembrane helix</keyword>
<reference evidence="16" key="2">
    <citation type="submission" date="2023-03" db="EMBL/GenBank/DDBJ databases">
        <authorList>
            <person name="Inwood S.N."/>
            <person name="Skelly J.G."/>
            <person name="Guhlin J."/>
            <person name="Harrop T.W.R."/>
            <person name="Goldson S.G."/>
            <person name="Dearden P.K."/>
        </authorList>
    </citation>
    <scope>NUCLEOTIDE SEQUENCE</scope>
    <source>
        <strain evidence="16">Irish</strain>
        <tissue evidence="16">Whole body</tissue>
    </source>
</reference>
<keyword evidence="10 14" id="KW-0496">Mitochondrion</keyword>
<dbReference type="GO" id="GO:0045271">
    <property type="term" value="C:respiratory chain complex I"/>
    <property type="evidence" value="ECO:0007669"/>
    <property type="project" value="UniProtKB-UniRule"/>
</dbReference>
<comment type="caution">
    <text evidence="16">The sequence shown here is derived from an EMBL/GenBank/DDBJ whole genome shotgun (WGS) entry which is preliminary data.</text>
</comment>
<evidence type="ECO:0000256" key="1">
    <source>
        <dbReference type="ARBA" id="ARBA00004298"/>
    </source>
</evidence>
<evidence type="ECO:0000313" key="16">
    <source>
        <dbReference type="EMBL" id="KAK0159191.1"/>
    </source>
</evidence>
<evidence type="ECO:0000256" key="4">
    <source>
        <dbReference type="ARBA" id="ARBA00022448"/>
    </source>
</evidence>
<evidence type="ECO:0000256" key="9">
    <source>
        <dbReference type="ARBA" id="ARBA00022989"/>
    </source>
</evidence>
<evidence type="ECO:0000256" key="3">
    <source>
        <dbReference type="ARBA" id="ARBA00018192"/>
    </source>
</evidence>
<keyword evidence="6 14" id="KW-0812">Transmembrane</keyword>
<keyword evidence="7 14" id="KW-0999">Mitochondrion inner membrane</keyword>
<reference evidence="16" key="1">
    <citation type="journal article" date="2023" name="bioRxiv">
        <title>Scaffold-level genome assemblies of two parasitoid biocontrol wasps reveal the parthenogenesis mechanism and an associated novel virus.</title>
        <authorList>
            <person name="Inwood S."/>
            <person name="Skelly J."/>
            <person name="Guhlin J."/>
            <person name="Harrop T."/>
            <person name="Goldson S."/>
            <person name="Dearden P."/>
        </authorList>
    </citation>
    <scope>NUCLEOTIDE SEQUENCE</scope>
    <source>
        <strain evidence="16">Irish</strain>
        <tissue evidence="16">Whole body</tissue>
    </source>
</reference>
<organism evidence="16 17">
    <name type="scientific">Microctonus aethiopoides</name>
    <dbReference type="NCBI Taxonomy" id="144406"/>
    <lineage>
        <taxon>Eukaryota</taxon>
        <taxon>Metazoa</taxon>
        <taxon>Ecdysozoa</taxon>
        <taxon>Arthropoda</taxon>
        <taxon>Hexapoda</taxon>
        <taxon>Insecta</taxon>
        <taxon>Pterygota</taxon>
        <taxon>Neoptera</taxon>
        <taxon>Endopterygota</taxon>
        <taxon>Hymenoptera</taxon>
        <taxon>Apocrita</taxon>
        <taxon>Ichneumonoidea</taxon>
        <taxon>Braconidae</taxon>
        <taxon>Euphorinae</taxon>
        <taxon>Microctonus</taxon>
    </lineage>
</organism>
<evidence type="ECO:0000256" key="13">
    <source>
        <dbReference type="ARBA" id="ARBA00046797"/>
    </source>
</evidence>
<feature type="transmembrane region" description="Helical" evidence="14">
    <location>
        <begin position="31"/>
        <end position="53"/>
    </location>
</feature>
<accession>A0AA39C769</accession>
<sequence>MASKYKSGPQDLPPKGGYNPIQTTRVQVRRIISPTLSTGLFLTTTMLGFVGYYSAYRNVERDKIELKSAQLAVLPLLVAERDRAFLKQLRKNRDEEAKLMEDYPGWVVGTYFGEPVYLGEPKDKLIEPSFQEYVSHCNPEETAERYMRYILT</sequence>
<comment type="function">
    <text evidence="12">Accessory subunit of the mitochondrial membrane respiratory chain NADH dehydrogenase (Complex I), that is believed not to be involved in catalysis. Complex I functions in the transfer of electrons from NADH to the respiratory chain. The immediate electron acceptor for the enzyme is believed to be ubiquinone. Involved in the interferon/all-trans-retinoic acid (IFN/RA) induced cell death. This apoptotic activity is inhibited by interaction with viral IRF1. Prevents the transactivation of STAT3 target genes. May play a role in CARD15-mediated innate mucosal responses and serve to regulate intestinal epithelial cell responses to microbes.</text>
</comment>
<evidence type="ECO:0000256" key="14">
    <source>
        <dbReference type="RuleBase" id="RU368034"/>
    </source>
</evidence>
<comment type="similarity">
    <text evidence="2 14">Belongs to the complex I NDUFA13 subunit family.</text>
</comment>
<dbReference type="AlphaFoldDB" id="A0AA39C769"/>
<keyword evidence="17" id="KW-1185">Reference proteome</keyword>
<evidence type="ECO:0000256" key="12">
    <source>
        <dbReference type="ARBA" id="ARBA00045908"/>
    </source>
</evidence>
<feature type="region of interest" description="Disordered" evidence="15">
    <location>
        <begin position="1"/>
        <end position="20"/>
    </location>
</feature>
<keyword evidence="5 14" id="KW-0679">Respiratory chain</keyword>
<evidence type="ECO:0000256" key="5">
    <source>
        <dbReference type="ARBA" id="ARBA00022660"/>
    </source>
</evidence>
<gene>
    <name evidence="16" type="ORF">PV328_010106</name>
</gene>
<proteinExistence type="inferred from homology"/>
<keyword evidence="4 14" id="KW-0813">Transport</keyword>
<comment type="subunit">
    <text evidence="13">Complex I is composed of 45 different subunits. Interacts with CARD15, but not with CARD4. Interacts with STAT3, but not with STAT1, STAT2 and STAT5A. Interacts with OLFM4.</text>
</comment>
<dbReference type="InterPro" id="IPR009346">
    <property type="entry name" value="GRIM-19"/>
</dbReference>
<evidence type="ECO:0000256" key="7">
    <source>
        <dbReference type="ARBA" id="ARBA00022792"/>
    </source>
</evidence>
<dbReference type="PANTHER" id="PTHR12966:SF0">
    <property type="entry name" value="NADH DEHYDROGENASE [UBIQUINONE] 1 ALPHA SUBCOMPLEX SUBUNIT 13"/>
    <property type="match status" value="1"/>
</dbReference>
<protein>
    <recommendedName>
        <fullName evidence="3 14">NADH dehydrogenase [ubiquinone] 1 alpha subcomplex subunit 13</fullName>
    </recommendedName>
</protein>
<dbReference type="Proteomes" id="UP001168990">
    <property type="component" value="Unassembled WGS sequence"/>
</dbReference>
<evidence type="ECO:0000256" key="15">
    <source>
        <dbReference type="SAM" id="MobiDB-lite"/>
    </source>
</evidence>
<evidence type="ECO:0000256" key="6">
    <source>
        <dbReference type="ARBA" id="ARBA00022692"/>
    </source>
</evidence>
<dbReference type="PANTHER" id="PTHR12966">
    <property type="entry name" value="NADH DEHYDROGENASE UBIQUINONE 1 ALPHA SUBCOMPLEX SUBUNIT 13"/>
    <property type="match status" value="1"/>
</dbReference>
<dbReference type="Pfam" id="PF06212">
    <property type="entry name" value="GRIM-19"/>
    <property type="match status" value="1"/>
</dbReference>
<keyword evidence="8 14" id="KW-0249">Electron transport</keyword>
<evidence type="ECO:0000256" key="8">
    <source>
        <dbReference type="ARBA" id="ARBA00022982"/>
    </source>
</evidence>
<evidence type="ECO:0000256" key="2">
    <source>
        <dbReference type="ARBA" id="ARBA00007312"/>
    </source>
</evidence>